<organism evidence="2 3">
    <name type="scientific">Pyricularia oryzae</name>
    <name type="common">Rice blast fungus</name>
    <name type="synonym">Magnaporthe oryzae</name>
    <dbReference type="NCBI Taxonomy" id="318829"/>
    <lineage>
        <taxon>Eukaryota</taxon>
        <taxon>Fungi</taxon>
        <taxon>Dikarya</taxon>
        <taxon>Ascomycota</taxon>
        <taxon>Pezizomycotina</taxon>
        <taxon>Sordariomycetes</taxon>
        <taxon>Sordariomycetidae</taxon>
        <taxon>Magnaporthales</taxon>
        <taxon>Pyriculariaceae</taxon>
        <taxon>Pyricularia</taxon>
    </lineage>
</organism>
<dbReference type="AlphaFoldDB" id="A0A4P7NPI4"/>
<reference evidence="2 3" key="1">
    <citation type="journal article" date="2019" name="Mol. Biol. Evol.">
        <title>Blast fungal genomes show frequent chromosomal changes, gene gains and losses, and effector gene turnover.</title>
        <authorList>
            <person name="Gomez Luciano L.B."/>
            <person name="Jason Tsai I."/>
            <person name="Chuma I."/>
            <person name="Tosa Y."/>
            <person name="Chen Y.H."/>
            <person name="Li J.Y."/>
            <person name="Li M.Y."/>
            <person name="Jade Lu M.Y."/>
            <person name="Nakayashiki H."/>
            <person name="Li W.H."/>
        </authorList>
    </citation>
    <scope>NUCLEOTIDE SEQUENCE [LARGE SCALE GENOMIC DNA]</scope>
    <source>
        <strain evidence="2">MZ5-1-6</strain>
    </source>
</reference>
<gene>
    <name evidence="2" type="ORF">PoMZ_05946</name>
</gene>
<protein>
    <submittedName>
        <fullName evidence="2">Uncharacterized protein</fullName>
    </submittedName>
</protein>
<evidence type="ECO:0000313" key="2">
    <source>
        <dbReference type="EMBL" id="QBZ64251.1"/>
    </source>
</evidence>
<evidence type="ECO:0000313" key="3">
    <source>
        <dbReference type="Proteomes" id="UP000294847"/>
    </source>
</evidence>
<name>A0A4P7NPI4_PYROR</name>
<dbReference type="Proteomes" id="UP000294847">
    <property type="component" value="Chromosome 6"/>
</dbReference>
<feature type="region of interest" description="Disordered" evidence="1">
    <location>
        <begin position="66"/>
        <end position="85"/>
    </location>
</feature>
<dbReference type="EMBL" id="CP034209">
    <property type="protein sequence ID" value="QBZ64251.1"/>
    <property type="molecule type" value="Genomic_DNA"/>
</dbReference>
<accession>A0A4P7NPI4</accession>
<evidence type="ECO:0000256" key="1">
    <source>
        <dbReference type="SAM" id="MobiDB-lite"/>
    </source>
</evidence>
<sequence length="111" mass="12156">MAERVRKLHSILGMLLFVMLGVVVLGREDSLLAVRALDGRRPMLVGVDVLRFKRLCVEAISCGLDAPIAPRGQSGDRDSKSGSTSYSIIRKGMSHRLELDVEGYGFPDVLD</sequence>
<proteinExistence type="predicted"/>